<evidence type="ECO:0000256" key="2">
    <source>
        <dbReference type="SAM" id="Phobius"/>
    </source>
</evidence>
<sequence>MQEEIRGFFMDLWTMATTKHDLGAYNTVCLVVLLVLPLVVFFTMLVVCCHCCCCRHDSCCRCCSGKGADGHRSEKRRKKNGPSKNEDLWISVKSGPLTPDVVGLTHFIQAKAHVDMGPDIQGRAVVSQDKRSTGCQPVAGPAL</sequence>
<evidence type="ECO:0008006" key="5">
    <source>
        <dbReference type="Google" id="ProtNLM"/>
    </source>
</evidence>
<accession>A0ABD1KFI3</accession>
<proteinExistence type="predicted"/>
<keyword evidence="2" id="KW-0472">Membrane</keyword>
<feature type="region of interest" description="Disordered" evidence="1">
    <location>
        <begin position="66"/>
        <end position="91"/>
    </location>
</feature>
<reference evidence="3 4" key="1">
    <citation type="submission" date="2024-09" db="EMBL/GenBank/DDBJ databases">
        <title>A chromosome-level genome assembly of Gray's grenadier anchovy, Coilia grayii.</title>
        <authorList>
            <person name="Fu Z."/>
        </authorList>
    </citation>
    <scope>NUCLEOTIDE SEQUENCE [LARGE SCALE GENOMIC DNA]</scope>
    <source>
        <strain evidence="3">G4</strain>
        <tissue evidence="3">Muscle</tissue>
    </source>
</reference>
<dbReference type="EMBL" id="JBHFQA010000006">
    <property type="protein sequence ID" value="KAL2097838.1"/>
    <property type="molecule type" value="Genomic_DNA"/>
</dbReference>
<gene>
    <name evidence="3" type="ORF">ACEWY4_007045</name>
</gene>
<name>A0ABD1KFI3_9TELE</name>
<evidence type="ECO:0000256" key="1">
    <source>
        <dbReference type="SAM" id="MobiDB-lite"/>
    </source>
</evidence>
<keyword evidence="2" id="KW-0812">Transmembrane</keyword>
<protein>
    <recommendedName>
        <fullName evidence="5">KIAA0040</fullName>
    </recommendedName>
</protein>
<organism evidence="3 4">
    <name type="scientific">Coilia grayii</name>
    <name type="common">Gray's grenadier anchovy</name>
    <dbReference type="NCBI Taxonomy" id="363190"/>
    <lineage>
        <taxon>Eukaryota</taxon>
        <taxon>Metazoa</taxon>
        <taxon>Chordata</taxon>
        <taxon>Craniata</taxon>
        <taxon>Vertebrata</taxon>
        <taxon>Euteleostomi</taxon>
        <taxon>Actinopterygii</taxon>
        <taxon>Neopterygii</taxon>
        <taxon>Teleostei</taxon>
        <taxon>Clupei</taxon>
        <taxon>Clupeiformes</taxon>
        <taxon>Clupeoidei</taxon>
        <taxon>Engraulidae</taxon>
        <taxon>Coilinae</taxon>
        <taxon>Coilia</taxon>
    </lineage>
</organism>
<dbReference type="Proteomes" id="UP001591681">
    <property type="component" value="Unassembled WGS sequence"/>
</dbReference>
<evidence type="ECO:0000313" key="3">
    <source>
        <dbReference type="EMBL" id="KAL2097838.1"/>
    </source>
</evidence>
<keyword evidence="4" id="KW-1185">Reference proteome</keyword>
<dbReference type="AlphaFoldDB" id="A0ABD1KFI3"/>
<evidence type="ECO:0000313" key="4">
    <source>
        <dbReference type="Proteomes" id="UP001591681"/>
    </source>
</evidence>
<keyword evidence="2" id="KW-1133">Transmembrane helix</keyword>
<comment type="caution">
    <text evidence="3">The sequence shown here is derived from an EMBL/GenBank/DDBJ whole genome shotgun (WGS) entry which is preliminary data.</text>
</comment>
<feature type="transmembrane region" description="Helical" evidence="2">
    <location>
        <begin position="24"/>
        <end position="47"/>
    </location>
</feature>